<proteinExistence type="predicted"/>
<keyword evidence="2" id="KW-1185">Reference proteome</keyword>
<evidence type="ECO:0000313" key="2">
    <source>
        <dbReference type="Proteomes" id="UP001597068"/>
    </source>
</evidence>
<sequence>MVRIENEMHLLDGDIQLAWLGAQFSPFELLGRDSLLRKLSTGLTPDGPAIGVEVGGRSAWSVRLRTSNDEAIDLAFDDATGVLLQVANSDGYVLLRVDDLSEPESLSDSLFRWDGPVREAQRGRSGRARNGVGEAERLEFLRVLIAAQEMPQEVLAAIGTADTDAAARDALVQLLGVTESWAEAIMATPIGQFRPDHLAANRRSLRELEERHRG</sequence>
<dbReference type="Gene3D" id="1.10.268.10">
    <property type="entry name" value="Topoisomerase, domain 3"/>
    <property type="match status" value="1"/>
</dbReference>
<dbReference type="InterPro" id="IPR013757">
    <property type="entry name" value="Topo_IIA_A_a_sf"/>
</dbReference>
<evidence type="ECO:0008006" key="3">
    <source>
        <dbReference type="Google" id="ProtNLM"/>
    </source>
</evidence>
<reference evidence="2" key="1">
    <citation type="journal article" date="2019" name="Int. J. Syst. Evol. Microbiol.">
        <title>The Global Catalogue of Microorganisms (GCM) 10K type strain sequencing project: providing services to taxonomists for standard genome sequencing and annotation.</title>
        <authorList>
            <consortium name="The Broad Institute Genomics Platform"/>
            <consortium name="The Broad Institute Genome Sequencing Center for Infectious Disease"/>
            <person name="Wu L."/>
            <person name="Ma J."/>
        </authorList>
    </citation>
    <scope>NUCLEOTIDE SEQUENCE [LARGE SCALE GENOMIC DNA]</scope>
    <source>
        <strain evidence="2">CCUG 50873</strain>
    </source>
</reference>
<dbReference type="RefSeq" id="WP_253648045.1">
    <property type="nucleotide sequence ID" value="NZ_BAAAMO010000001.1"/>
</dbReference>
<accession>A0ABW3GAT9</accession>
<evidence type="ECO:0000313" key="1">
    <source>
        <dbReference type="EMBL" id="MFD0927542.1"/>
    </source>
</evidence>
<dbReference type="Proteomes" id="UP001597068">
    <property type="component" value="Unassembled WGS sequence"/>
</dbReference>
<comment type="caution">
    <text evidence="1">The sequence shown here is derived from an EMBL/GenBank/DDBJ whole genome shotgun (WGS) entry which is preliminary data.</text>
</comment>
<organism evidence="1 2">
    <name type="scientific">Williamsia deligens</name>
    <dbReference type="NCBI Taxonomy" id="321325"/>
    <lineage>
        <taxon>Bacteria</taxon>
        <taxon>Bacillati</taxon>
        <taxon>Actinomycetota</taxon>
        <taxon>Actinomycetes</taxon>
        <taxon>Mycobacteriales</taxon>
        <taxon>Nocardiaceae</taxon>
        <taxon>Williamsia</taxon>
    </lineage>
</organism>
<name>A0ABW3GAT9_9NOCA</name>
<dbReference type="EMBL" id="JBHTIL010000006">
    <property type="protein sequence ID" value="MFD0927542.1"/>
    <property type="molecule type" value="Genomic_DNA"/>
</dbReference>
<protein>
    <recommendedName>
        <fullName evidence="3">DNA topoisomerase (ATP-hydrolyzing)</fullName>
    </recommendedName>
</protein>
<gene>
    <name evidence="1" type="ORF">ACFQ04_17515</name>
</gene>